<proteinExistence type="predicted"/>
<evidence type="ECO:0000256" key="1">
    <source>
        <dbReference type="SAM" id="Coils"/>
    </source>
</evidence>
<dbReference type="InterPro" id="IPR027417">
    <property type="entry name" value="P-loop_NTPase"/>
</dbReference>
<evidence type="ECO:0000259" key="2">
    <source>
        <dbReference type="Pfam" id="PF13476"/>
    </source>
</evidence>
<dbReference type="SUPFAM" id="SSF52540">
    <property type="entry name" value="P-loop containing nucleoside triphosphate hydrolases"/>
    <property type="match status" value="2"/>
</dbReference>
<dbReference type="AlphaFoldDB" id="A0A1F5JLI9"/>
<evidence type="ECO:0000313" key="3">
    <source>
        <dbReference type="EMBL" id="OGE29482.1"/>
    </source>
</evidence>
<dbReference type="GO" id="GO:0016887">
    <property type="term" value="F:ATP hydrolysis activity"/>
    <property type="evidence" value="ECO:0007669"/>
    <property type="project" value="InterPro"/>
</dbReference>
<dbReference type="SUPFAM" id="SSF75712">
    <property type="entry name" value="Rad50 coiled-coil Zn hook"/>
    <property type="match status" value="1"/>
</dbReference>
<feature type="coiled-coil region" evidence="1">
    <location>
        <begin position="426"/>
        <end position="549"/>
    </location>
</feature>
<protein>
    <recommendedName>
        <fullName evidence="2">Rad50/SbcC-type AAA domain-containing protein</fullName>
    </recommendedName>
</protein>
<dbReference type="PANTHER" id="PTHR32114:SF2">
    <property type="entry name" value="ABC TRANSPORTER ABCH.3"/>
    <property type="match status" value="1"/>
</dbReference>
<dbReference type="PANTHER" id="PTHR32114">
    <property type="entry name" value="ABC TRANSPORTER ABCH.3"/>
    <property type="match status" value="1"/>
</dbReference>
<accession>A0A1F5JLI9</accession>
<feature type="coiled-coil region" evidence="1">
    <location>
        <begin position="164"/>
        <end position="393"/>
    </location>
</feature>
<evidence type="ECO:0000313" key="4">
    <source>
        <dbReference type="Proteomes" id="UP000177555"/>
    </source>
</evidence>
<name>A0A1F5JLI9_9BACT</name>
<dbReference type="Proteomes" id="UP000177555">
    <property type="component" value="Unassembled WGS sequence"/>
</dbReference>
<dbReference type="Gene3D" id="3.40.50.300">
    <property type="entry name" value="P-loop containing nucleotide triphosphate hydrolases"/>
    <property type="match status" value="2"/>
</dbReference>
<reference evidence="3 4" key="1">
    <citation type="journal article" date="2016" name="Nat. Commun.">
        <title>Thousands of microbial genomes shed light on interconnected biogeochemical processes in an aquifer system.</title>
        <authorList>
            <person name="Anantharaman K."/>
            <person name="Brown C.T."/>
            <person name="Hug L.A."/>
            <person name="Sharon I."/>
            <person name="Castelle C.J."/>
            <person name="Probst A.J."/>
            <person name="Thomas B.C."/>
            <person name="Singh A."/>
            <person name="Wilkins M.J."/>
            <person name="Karaoz U."/>
            <person name="Brodie E.L."/>
            <person name="Williams K.H."/>
            <person name="Hubbard S.S."/>
            <person name="Banfield J.F."/>
        </authorList>
    </citation>
    <scope>NUCLEOTIDE SEQUENCE [LARGE SCALE GENOMIC DNA]</scope>
</reference>
<keyword evidence="1" id="KW-0175">Coiled coil</keyword>
<feature type="domain" description="Rad50/SbcC-type AAA" evidence="2">
    <location>
        <begin position="5"/>
        <end position="231"/>
    </location>
</feature>
<organism evidence="3 4">
    <name type="scientific">Candidatus Daviesbacteria bacterium RIFCSPHIGHO2_01_FULL_40_11</name>
    <dbReference type="NCBI Taxonomy" id="1797762"/>
    <lineage>
        <taxon>Bacteria</taxon>
        <taxon>Candidatus Daviesiibacteriota</taxon>
    </lineage>
</organism>
<sequence>MIPVKLKLSNFTSYGENPPELNFTKFQLAAISGLNGAGKSSLLDAITWCIWGTSRAGDSADSLIHSGESHMSVEFEFQLDNHRYAIKRARLKKGGGTTALELWSGTHNLTEGTIKATQEKIINALHLTFETFTNSSYLRQGHADEFTTKGPTDRKRILADILGLDHYDKLEEKAKEKIKEIQSKLQLLEYQTLEIEAELSQKEERGNMKRLAEETIFKVEEKIKSLEEKIKNLREQRETLKISSEQRDKLSQNFLQNKKELQEIILQGKTRKEKIDTLRLELEKLKGTESELSKLKDLQEQKEKMDEIREKKLELESKFSQILGQLNLKKQKAQALNQEIEKLKMQLAGAEKPGAKCPTCGQEIGKGEKKHVHKNLTNQINSLEKELSKINFSPEEDQVKKMETVLKSLIFDPKVYQAICSKLKDLEKAQTDKEQMIKTQATLESEEKVVAEMRILFQNKKAQVDTLEKEVAALPDLSEKLSRIDQKILETEQELTKVRSEEKEARGTLGQIQQLISRTAQMEKLSRQKAEEKNTLQKTKEAFEELERAFGKKGIQAMIIEACIPEIEEEANKLLAKLTEGRMKVTLQTQRETKTKLADGERGIVETLDIIISDEMGERPYEMYSGGEAFRVNFCIRLALSKLLTHRAGAKLQFLVIDEGFGSQDAPGRARLIEAIDAIRNDFEKILVITHIEELKEEFPVRIEVSKNSAGSTFEVVGI</sequence>
<dbReference type="EMBL" id="MFCP01000005">
    <property type="protein sequence ID" value="OGE29482.1"/>
    <property type="molecule type" value="Genomic_DNA"/>
</dbReference>
<dbReference type="Pfam" id="PF13558">
    <property type="entry name" value="SbcC_Walker_B"/>
    <property type="match status" value="1"/>
</dbReference>
<dbReference type="Gene3D" id="1.10.287.510">
    <property type="entry name" value="Helix hairpin bin"/>
    <property type="match status" value="1"/>
</dbReference>
<gene>
    <name evidence="3" type="ORF">A2867_00745</name>
</gene>
<dbReference type="Pfam" id="PF13476">
    <property type="entry name" value="AAA_23"/>
    <property type="match status" value="1"/>
</dbReference>
<dbReference type="InterPro" id="IPR038729">
    <property type="entry name" value="Rad50/SbcC_AAA"/>
</dbReference>
<dbReference type="GO" id="GO:0006302">
    <property type="term" value="P:double-strand break repair"/>
    <property type="evidence" value="ECO:0007669"/>
    <property type="project" value="InterPro"/>
</dbReference>
<comment type="caution">
    <text evidence="3">The sequence shown here is derived from an EMBL/GenBank/DDBJ whole genome shotgun (WGS) entry which is preliminary data.</text>
</comment>